<name>A0A2M8L5U0_9BACT</name>
<comment type="similarity">
    <text evidence="1">Belongs to the universal ribosomal protein uL3 family.</text>
</comment>
<feature type="non-terminal residue" evidence="8">
    <location>
        <position position="1"/>
    </location>
</feature>
<evidence type="ECO:0000256" key="1">
    <source>
        <dbReference type="ARBA" id="ARBA00006540"/>
    </source>
</evidence>
<dbReference type="GO" id="GO:0003735">
    <property type="term" value="F:structural constituent of ribosome"/>
    <property type="evidence" value="ECO:0007669"/>
    <property type="project" value="UniProtKB-UniRule"/>
</dbReference>
<dbReference type="PANTHER" id="PTHR11229">
    <property type="entry name" value="50S RIBOSOMAL PROTEIN L3"/>
    <property type="match status" value="1"/>
</dbReference>
<dbReference type="InterPro" id="IPR019927">
    <property type="entry name" value="Ribosomal_uL3_bac/org-type"/>
</dbReference>
<organism evidence="8 9">
    <name type="scientific">Candidatus Shapirobacteria bacterium CG10_big_fil_rev_8_21_14_0_10_38_14</name>
    <dbReference type="NCBI Taxonomy" id="1974483"/>
    <lineage>
        <taxon>Bacteria</taxon>
        <taxon>Candidatus Shapironibacteriota</taxon>
    </lineage>
</organism>
<dbReference type="FunFam" id="2.40.30.10:FF:000004">
    <property type="entry name" value="50S ribosomal protein L3"/>
    <property type="match status" value="1"/>
</dbReference>
<dbReference type="Gene3D" id="3.30.160.810">
    <property type="match status" value="1"/>
</dbReference>
<dbReference type="GO" id="GO:0022625">
    <property type="term" value="C:cytosolic large ribosomal subunit"/>
    <property type="evidence" value="ECO:0007669"/>
    <property type="project" value="TreeGrafter"/>
</dbReference>
<dbReference type="GO" id="GO:0019843">
    <property type="term" value="F:rRNA binding"/>
    <property type="evidence" value="ECO:0007669"/>
    <property type="project" value="UniProtKB-KW"/>
</dbReference>
<evidence type="ECO:0000313" key="8">
    <source>
        <dbReference type="EMBL" id="PJE69166.1"/>
    </source>
</evidence>
<dbReference type="Proteomes" id="UP000229500">
    <property type="component" value="Unassembled WGS sequence"/>
</dbReference>
<dbReference type="AlphaFoldDB" id="A0A2M8L5U0"/>
<evidence type="ECO:0000256" key="7">
    <source>
        <dbReference type="SAM" id="MobiDB-lite"/>
    </source>
</evidence>
<sequence>NQKFDAQEKRMPVTLVEAGPCYVVQVKTKEKDGYNAVKLSWGEKKAPVFLKEVRVDKIDDFKVGDEVKIDSVFKPGDKVKVTGQAKGKGFAGVVKRWGFKSGPKTHGQSDRERAPGSIGLGTTPGRVFKGKKMPGRAGGQKVTVSGLVVVSVDEKNNLLGIRGLLPGHKNSFLLIRKQNG</sequence>
<gene>
    <name evidence="8" type="primary">rplC</name>
    <name evidence="8" type="ORF">COU96_01390</name>
</gene>
<dbReference type="InterPro" id="IPR000597">
    <property type="entry name" value="Ribosomal_uL3"/>
</dbReference>
<keyword evidence="3" id="KW-0694">RNA-binding</keyword>
<evidence type="ECO:0000256" key="4">
    <source>
        <dbReference type="ARBA" id="ARBA00022980"/>
    </source>
</evidence>
<dbReference type="NCBIfam" id="TIGR03625">
    <property type="entry name" value="L3_bact"/>
    <property type="match status" value="1"/>
</dbReference>
<comment type="caution">
    <text evidence="8">The sequence shown here is derived from an EMBL/GenBank/DDBJ whole genome shotgun (WGS) entry which is preliminary data.</text>
</comment>
<reference evidence="9" key="1">
    <citation type="submission" date="2017-09" db="EMBL/GenBank/DDBJ databases">
        <title>Depth-based differentiation of microbial function through sediment-hosted aquifers and enrichment of novel symbionts in the deep terrestrial subsurface.</title>
        <authorList>
            <person name="Probst A.J."/>
            <person name="Ladd B."/>
            <person name="Jarett J.K."/>
            <person name="Geller-Mcgrath D.E."/>
            <person name="Sieber C.M.K."/>
            <person name="Emerson J.B."/>
            <person name="Anantharaman K."/>
            <person name="Thomas B.C."/>
            <person name="Malmstrom R."/>
            <person name="Stieglmeier M."/>
            <person name="Klingl A."/>
            <person name="Woyke T."/>
            <person name="Ryan C.M."/>
            <person name="Banfield J.F."/>
        </authorList>
    </citation>
    <scope>NUCLEOTIDE SEQUENCE [LARGE SCALE GENOMIC DNA]</scope>
</reference>
<dbReference type="PANTHER" id="PTHR11229:SF16">
    <property type="entry name" value="LARGE RIBOSOMAL SUBUNIT PROTEIN UL3C"/>
    <property type="match status" value="1"/>
</dbReference>
<dbReference type="SUPFAM" id="SSF50447">
    <property type="entry name" value="Translation proteins"/>
    <property type="match status" value="1"/>
</dbReference>
<protein>
    <recommendedName>
        <fullName evidence="6">50S ribosomal protein L3</fullName>
    </recommendedName>
</protein>
<keyword evidence="4 8" id="KW-0689">Ribosomal protein</keyword>
<dbReference type="GO" id="GO:0006412">
    <property type="term" value="P:translation"/>
    <property type="evidence" value="ECO:0007669"/>
    <property type="project" value="UniProtKB-UniRule"/>
</dbReference>
<dbReference type="Gene3D" id="2.40.30.10">
    <property type="entry name" value="Translation factors"/>
    <property type="match status" value="1"/>
</dbReference>
<proteinExistence type="inferred from homology"/>
<keyword evidence="2" id="KW-0699">rRNA-binding</keyword>
<evidence type="ECO:0000256" key="5">
    <source>
        <dbReference type="ARBA" id="ARBA00023274"/>
    </source>
</evidence>
<evidence type="ECO:0000256" key="2">
    <source>
        <dbReference type="ARBA" id="ARBA00022730"/>
    </source>
</evidence>
<evidence type="ECO:0000256" key="3">
    <source>
        <dbReference type="ARBA" id="ARBA00022884"/>
    </source>
</evidence>
<evidence type="ECO:0000313" key="9">
    <source>
        <dbReference type="Proteomes" id="UP000229500"/>
    </source>
</evidence>
<keyword evidence="5" id="KW-0687">Ribonucleoprotein</keyword>
<accession>A0A2M8L5U0</accession>
<evidence type="ECO:0000256" key="6">
    <source>
        <dbReference type="NCBIfam" id="TIGR03625"/>
    </source>
</evidence>
<dbReference type="InterPro" id="IPR009000">
    <property type="entry name" value="Transl_B-barrel_sf"/>
</dbReference>
<dbReference type="Pfam" id="PF00297">
    <property type="entry name" value="Ribosomal_L3"/>
    <property type="match status" value="1"/>
</dbReference>
<dbReference type="EMBL" id="PFEL01000053">
    <property type="protein sequence ID" value="PJE69166.1"/>
    <property type="molecule type" value="Genomic_DNA"/>
</dbReference>
<feature type="region of interest" description="Disordered" evidence="7">
    <location>
        <begin position="101"/>
        <end position="121"/>
    </location>
</feature>